<accession>A0A8S5LMY5</accession>
<evidence type="ECO:0000313" key="1">
    <source>
        <dbReference type="EMBL" id="DAD71282.1"/>
    </source>
</evidence>
<organism evidence="1">
    <name type="scientific">Siphoviridae sp. ctDuC3</name>
    <dbReference type="NCBI Taxonomy" id="2827563"/>
    <lineage>
        <taxon>Viruses</taxon>
        <taxon>Duplodnaviria</taxon>
        <taxon>Heunggongvirae</taxon>
        <taxon>Uroviricota</taxon>
        <taxon>Caudoviricetes</taxon>
    </lineage>
</organism>
<dbReference type="EMBL" id="BK015879">
    <property type="protein sequence ID" value="DAD71282.1"/>
    <property type="molecule type" value="Genomic_DNA"/>
</dbReference>
<protein>
    <submittedName>
        <fullName evidence="1">Uncharacterized protein</fullName>
    </submittedName>
</protein>
<reference evidence="1" key="1">
    <citation type="journal article" date="2021" name="Proc. Natl. Acad. Sci. U.S.A.">
        <title>A Catalog of Tens of Thousands of Viruses from Human Metagenomes Reveals Hidden Associations with Chronic Diseases.</title>
        <authorList>
            <person name="Tisza M.J."/>
            <person name="Buck C.B."/>
        </authorList>
    </citation>
    <scope>NUCLEOTIDE SEQUENCE</scope>
    <source>
        <strain evidence="1">CtDuC3</strain>
    </source>
</reference>
<proteinExistence type="predicted"/>
<sequence>MNIESIRLFQSRVVELRDYFKGRISKSNKIDNKKVFSAECAAYILVNREYENMRKSNDVPDSPWIESVMDMRDNPQDYKDKSYYDEANYFLWVEVLSRKQSATEGYTDIMTMLMATYAFTFPKEFMAIDEQDFSLFNPYSIAELIVKLNGIEIEEDYARRFFRWVKN</sequence>
<name>A0A8S5LMY5_9CAUD</name>